<feature type="transmembrane region" description="Helical" evidence="2">
    <location>
        <begin position="464"/>
        <end position="483"/>
    </location>
</feature>
<sequence>MGALTQLLRRRKFPYRIVSVLSVFVGVYWFLQLPTNEHSRGTYMSENALMPGQVHTYFGGTESMIFRAYHHEVEALENATSTRRVEMLGKIMKDNGLEVGRQKYTYEASGEVYKGENVYSILQAPRGDATEAIVLCAGWRNAEGELNKAGVALTLSLGRYLKRWSLWSKDIIFLITEDSRAGPQAWVDAYHDMQSTSVEPLPVKSGVIQGAVAIDYPHKNFRAYHLMYDGINGQLPNLDLINSLIKIADNQMHVDVKLQEMWDHTDSYKDRLRTMARGMVNQALGHSSGAHSSFIPYHIDAITIQMTGENGWYNEVTIGRTLESICRSLNNLLEHFHQSFFFYLLMHPHRFVSIGTYLPSAMLIAINFTITAIGLWLESGQPKDKKEKDKNPKPEITESEKAALDTSVESSNKTTEIATPSNDEPLIVERQLLLPVTIVVAIHALGFLPLYLFNNLDKAALTPVFYAFTVFSSLLPPVISLALRPLAPTAQTFTLIKSFSLLLLGLFLSTLATINFSLSFVIGLLSVPFTFTRFLKAGIFERILFWGVIQVLSPMMALELVAKYWGLPVGDILMEAAFGWKVWGMWTQVVVFGVWWPAWIAAQVGVWSPLSGVQRD</sequence>
<dbReference type="Pfam" id="PF04114">
    <property type="entry name" value="Gaa1"/>
    <property type="match status" value="1"/>
</dbReference>
<evidence type="ECO:0000313" key="4">
    <source>
        <dbReference type="Proteomes" id="UP000275078"/>
    </source>
</evidence>
<dbReference type="PIRSF" id="PIRSF036762">
    <property type="entry name" value="GAA1"/>
    <property type="match status" value="1"/>
</dbReference>
<dbReference type="GO" id="GO:0042765">
    <property type="term" value="C:GPI-anchor transamidase complex"/>
    <property type="evidence" value="ECO:0007669"/>
    <property type="project" value="InterPro"/>
</dbReference>
<accession>A0A3N4I3P8</accession>
<dbReference type="AlphaFoldDB" id="A0A3N4I3P8"/>
<gene>
    <name evidence="3" type="ORF">BJ508DRAFT_415207</name>
</gene>
<dbReference type="Proteomes" id="UP000275078">
    <property type="component" value="Unassembled WGS sequence"/>
</dbReference>
<feature type="compositionally biased region" description="Polar residues" evidence="1">
    <location>
        <begin position="407"/>
        <end position="419"/>
    </location>
</feature>
<reference evidence="3 4" key="1">
    <citation type="journal article" date="2018" name="Nat. Ecol. Evol.">
        <title>Pezizomycetes genomes reveal the molecular basis of ectomycorrhizal truffle lifestyle.</title>
        <authorList>
            <person name="Murat C."/>
            <person name="Payen T."/>
            <person name="Noel B."/>
            <person name="Kuo A."/>
            <person name="Morin E."/>
            <person name="Chen J."/>
            <person name="Kohler A."/>
            <person name="Krizsan K."/>
            <person name="Balestrini R."/>
            <person name="Da Silva C."/>
            <person name="Montanini B."/>
            <person name="Hainaut M."/>
            <person name="Levati E."/>
            <person name="Barry K.W."/>
            <person name="Belfiori B."/>
            <person name="Cichocki N."/>
            <person name="Clum A."/>
            <person name="Dockter R.B."/>
            <person name="Fauchery L."/>
            <person name="Guy J."/>
            <person name="Iotti M."/>
            <person name="Le Tacon F."/>
            <person name="Lindquist E.A."/>
            <person name="Lipzen A."/>
            <person name="Malagnac F."/>
            <person name="Mello A."/>
            <person name="Molinier V."/>
            <person name="Miyauchi S."/>
            <person name="Poulain J."/>
            <person name="Riccioni C."/>
            <person name="Rubini A."/>
            <person name="Sitrit Y."/>
            <person name="Splivallo R."/>
            <person name="Traeger S."/>
            <person name="Wang M."/>
            <person name="Zifcakova L."/>
            <person name="Wipf D."/>
            <person name="Zambonelli A."/>
            <person name="Paolocci F."/>
            <person name="Nowrousian M."/>
            <person name="Ottonello S."/>
            <person name="Baldrian P."/>
            <person name="Spatafora J.W."/>
            <person name="Henrissat B."/>
            <person name="Nagy L.G."/>
            <person name="Aury J.M."/>
            <person name="Wincker P."/>
            <person name="Grigoriev I.V."/>
            <person name="Bonfante P."/>
            <person name="Martin F.M."/>
        </authorList>
    </citation>
    <scope>NUCLEOTIDE SEQUENCE [LARGE SCALE GENOMIC DNA]</scope>
    <source>
        <strain evidence="3 4">RN42</strain>
    </source>
</reference>
<evidence type="ECO:0000256" key="2">
    <source>
        <dbReference type="SAM" id="Phobius"/>
    </source>
</evidence>
<feature type="compositionally biased region" description="Basic and acidic residues" evidence="1">
    <location>
        <begin position="382"/>
        <end position="403"/>
    </location>
</feature>
<feature type="transmembrane region" description="Helical" evidence="2">
    <location>
        <begin position="585"/>
        <end position="607"/>
    </location>
</feature>
<dbReference type="PANTHER" id="PTHR13304">
    <property type="entry name" value="GLYCOSYLPHOSPHATIDYLINOSITOL ANCHOR ATTACHMENT 1 PROTEIN"/>
    <property type="match status" value="1"/>
</dbReference>
<dbReference type="InterPro" id="IPR007246">
    <property type="entry name" value="Gaa1"/>
</dbReference>
<keyword evidence="4" id="KW-1185">Reference proteome</keyword>
<feature type="transmembrane region" description="Helical" evidence="2">
    <location>
        <begin position="543"/>
        <end position="565"/>
    </location>
</feature>
<organism evidence="3 4">
    <name type="scientific">Ascobolus immersus RN42</name>
    <dbReference type="NCBI Taxonomy" id="1160509"/>
    <lineage>
        <taxon>Eukaryota</taxon>
        <taxon>Fungi</taxon>
        <taxon>Dikarya</taxon>
        <taxon>Ascomycota</taxon>
        <taxon>Pezizomycotina</taxon>
        <taxon>Pezizomycetes</taxon>
        <taxon>Pezizales</taxon>
        <taxon>Ascobolaceae</taxon>
        <taxon>Ascobolus</taxon>
    </lineage>
</organism>
<name>A0A3N4I3P8_ASCIM</name>
<proteinExistence type="predicted"/>
<feature type="transmembrane region" description="Helical" evidence="2">
    <location>
        <begin position="432"/>
        <end position="452"/>
    </location>
</feature>
<dbReference type="Gene3D" id="3.40.630.10">
    <property type="entry name" value="Zn peptidases"/>
    <property type="match status" value="1"/>
</dbReference>
<protein>
    <submittedName>
        <fullName evidence="3">Putative GPI transamidase component</fullName>
    </submittedName>
</protein>
<dbReference type="EMBL" id="ML119685">
    <property type="protein sequence ID" value="RPA80733.1"/>
    <property type="molecule type" value="Genomic_DNA"/>
</dbReference>
<evidence type="ECO:0000313" key="3">
    <source>
        <dbReference type="EMBL" id="RPA80733.1"/>
    </source>
</evidence>
<keyword evidence="2" id="KW-1133">Transmembrane helix</keyword>
<dbReference type="OrthoDB" id="445301at2759"/>
<feature type="transmembrane region" description="Helical" evidence="2">
    <location>
        <begin position="357"/>
        <end position="377"/>
    </location>
</feature>
<feature type="region of interest" description="Disordered" evidence="1">
    <location>
        <begin position="382"/>
        <end position="419"/>
    </location>
</feature>
<keyword evidence="2" id="KW-0812">Transmembrane</keyword>
<evidence type="ECO:0000256" key="1">
    <source>
        <dbReference type="SAM" id="MobiDB-lite"/>
    </source>
</evidence>
<feature type="transmembrane region" description="Helical" evidence="2">
    <location>
        <begin position="13"/>
        <end position="31"/>
    </location>
</feature>
<dbReference type="GO" id="GO:0016255">
    <property type="term" value="P:attachment of GPI anchor to protein"/>
    <property type="evidence" value="ECO:0007669"/>
    <property type="project" value="TreeGrafter"/>
</dbReference>
<dbReference type="STRING" id="1160509.A0A3N4I3P8"/>
<dbReference type="PANTHER" id="PTHR13304:SF0">
    <property type="entry name" value="GLYCOSYLPHOSPHATIDYLINOSITOL ANCHOR ATTACHMENT 1 PROTEIN"/>
    <property type="match status" value="1"/>
</dbReference>
<keyword evidence="2" id="KW-0472">Membrane</keyword>